<dbReference type="SMART" id="SM00355">
    <property type="entry name" value="ZnF_C2H2"/>
    <property type="match status" value="6"/>
</dbReference>
<evidence type="ECO:0000313" key="12">
    <source>
        <dbReference type="Proteomes" id="UP001303046"/>
    </source>
</evidence>
<name>A0ABR1BKD7_NECAM</name>
<dbReference type="PROSITE" id="PS50157">
    <property type="entry name" value="ZINC_FINGER_C2H2_2"/>
    <property type="match status" value="1"/>
</dbReference>
<keyword evidence="4 7" id="KW-0863">Zinc-finger</keyword>
<proteinExistence type="predicted"/>
<keyword evidence="6" id="KW-0539">Nucleus</keyword>
<evidence type="ECO:0000256" key="4">
    <source>
        <dbReference type="ARBA" id="ARBA00022771"/>
    </source>
</evidence>
<evidence type="ECO:0000256" key="7">
    <source>
        <dbReference type="PROSITE-ProRule" id="PRU00042"/>
    </source>
</evidence>
<gene>
    <name evidence="11" type="primary">Necator_chrI.g1034</name>
    <name evidence="11" type="ORF">RB195_004910</name>
</gene>
<feature type="compositionally biased region" description="Polar residues" evidence="9">
    <location>
        <begin position="280"/>
        <end position="296"/>
    </location>
</feature>
<accession>A0ABR1BKD7</accession>
<evidence type="ECO:0000256" key="5">
    <source>
        <dbReference type="ARBA" id="ARBA00022833"/>
    </source>
</evidence>
<sequence length="769" mass="88779">MNSQQLLSEPHETRGNEYSDPAFTVKRRRDRTNETAQQKYERQFKGRQRAFLRRMDETQEQRENRLERERMRMRLKRAHETNEEKIKRRKENMERVRLKRALETDEERENRRRRELERRKILRRLETQRSKMAGAGCNIEMETEVIVLDSDDEDSPTNAPVNGSALASIAIVNSKPLDLDALGIGPIRSGEGVLNNNQNTRYCSPRPMETRVQNLLPANRIKSNTNVPYTQTITPISTGPQRPRLAYEKTRSQPLCEDSGINAISLLGSTPSPRPIQPRPSAQIQSHKTQNNSPSIRSVPRLVPESRVQNYNFEVSGEKSTESDRHLCPSLKFKCQYPSCRRVISGNVSFVCHLWAHIAAWKEYDPKSPSFPSLAESSAPGVGSSKRNDVDILSTCPCCTARFHTPYLMQVHFTRCHSRQPQAVNRATCAICERDVRSDVGTASALRTHLLAHEPNDAPYHCKRCRYRCTVRMHLFDHFVREHKNTSTLMCPFCTFTLVVPSYQRKRPVIRASEFVYHMISHEAEARLGCDHCALSFSTLSEKQKHRKEHTAVNPKWTLTYRNPETRSRQRSRLVCPEQKPMYQCSKCACSSDTGTSHKKCIACVTLAFNESLYGKRRAATDTSLRRGIDSLQCSIRGMRFRCICGLSTRNGNRMALHYYYCQKDFDIVETDDELADQTEADEAEDKHEAQLFSVLHKVEPVVKVREKFVERKRKFVEPPLLIFEQQMNSMSKAEDMNNAVVFFKKCSTNLPRTSFEEFRDLRSSYDFC</sequence>
<evidence type="ECO:0000256" key="9">
    <source>
        <dbReference type="SAM" id="MobiDB-lite"/>
    </source>
</evidence>
<comment type="subcellular location">
    <subcellularLocation>
        <location evidence="1">Nucleus</location>
    </subcellularLocation>
</comment>
<evidence type="ECO:0000259" key="10">
    <source>
        <dbReference type="PROSITE" id="PS50157"/>
    </source>
</evidence>
<keyword evidence="8" id="KW-0175">Coiled coil</keyword>
<feature type="coiled-coil region" evidence="8">
    <location>
        <begin position="76"/>
        <end position="119"/>
    </location>
</feature>
<keyword evidence="5" id="KW-0862">Zinc</keyword>
<feature type="region of interest" description="Disordered" evidence="9">
    <location>
        <begin position="1"/>
        <end position="70"/>
    </location>
</feature>
<dbReference type="InterPro" id="IPR050888">
    <property type="entry name" value="ZnF_C2H2-type_TF"/>
</dbReference>
<evidence type="ECO:0000256" key="3">
    <source>
        <dbReference type="ARBA" id="ARBA00022737"/>
    </source>
</evidence>
<reference evidence="11 12" key="1">
    <citation type="submission" date="2023-08" db="EMBL/GenBank/DDBJ databases">
        <title>A Necator americanus chromosomal reference genome.</title>
        <authorList>
            <person name="Ilik V."/>
            <person name="Petrzelkova K.J."/>
            <person name="Pardy F."/>
            <person name="Fuh T."/>
            <person name="Niatou-Singa F.S."/>
            <person name="Gouil Q."/>
            <person name="Baker L."/>
            <person name="Ritchie M.E."/>
            <person name="Jex A.R."/>
            <person name="Gazzola D."/>
            <person name="Li H."/>
            <person name="Toshio Fujiwara R."/>
            <person name="Zhan B."/>
            <person name="Aroian R.V."/>
            <person name="Pafco B."/>
            <person name="Schwarz E.M."/>
        </authorList>
    </citation>
    <scope>NUCLEOTIDE SEQUENCE [LARGE SCALE GENOMIC DNA]</scope>
    <source>
        <strain evidence="11 12">Aroian</strain>
        <tissue evidence="11">Whole animal</tissue>
    </source>
</reference>
<dbReference type="PANTHER" id="PTHR24406">
    <property type="entry name" value="TRANSCRIPTIONAL REPRESSOR CTCFL-RELATED"/>
    <property type="match status" value="1"/>
</dbReference>
<feature type="region of interest" description="Disordered" evidence="9">
    <location>
        <begin position="267"/>
        <end position="298"/>
    </location>
</feature>
<keyword evidence="12" id="KW-1185">Reference proteome</keyword>
<dbReference type="Proteomes" id="UP001303046">
    <property type="component" value="Unassembled WGS sequence"/>
</dbReference>
<organism evidence="11 12">
    <name type="scientific">Necator americanus</name>
    <name type="common">Human hookworm</name>
    <dbReference type="NCBI Taxonomy" id="51031"/>
    <lineage>
        <taxon>Eukaryota</taxon>
        <taxon>Metazoa</taxon>
        <taxon>Ecdysozoa</taxon>
        <taxon>Nematoda</taxon>
        <taxon>Chromadorea</taxon>
        <taxon>Rhabditida</taxon>
        <taxon>Rhabditina</taxon>
        <taxon>Rhabditomorpha</taxon>
        <taxon>Strongyloidea</taxon>
        <taxon>Ancylostomatidae</taxon>
        <taxon>Bunostominae</taxon>
        <taxon>Necator</taxon>
    </lineage>
</organism>
<protein>
    <recommendedName>
        <fullName evidence="10">C2H2-type domain-containing protein</fullName>
    </recommendedName>
</protein>
<evidence type="ECO:0000256" key="2">
    <source>
        <dbReference type="ARBA" id="ARBA00022723"/>
    </source>
</evidence>
<evidence type="ECO:0000256" key="1">
    <source>
        <dbReference type="ARBA" id="ARBA00004123"/>
    </source>
</evidence>
<feature type="domain" description="C2H2-type" evidence="10">
    <location>
        <begin position="528"/>
        <end position="555"/>
    </location>
</feature>
<feature type="compositionally biased region" description="Basic and acidic residues" evidence="9">
    <location>
        <begin position="53"/>
        <end position="70"/>
    </location>
</feature>
<evidence type="ECO:0000256" key="6">
    <source>
        <dbReference type="ARBA" id="ARBA00023242"/>
    </source>
</evidence>
<dbReference type="InterPro" id="IPR013087">
    <property type="entry name" value="Znf_C2H2_type"/>
</dbReference>
<keyword evidence="3" id="KW-0677">Repeat</keyword>
<keyword evidence="2" id="KW-0479">Metal-binding</keyword>
<dbReference type="PROSITE" id="PS00028">
    <property type="entry name" value="ZINC_FINGER_C2H2_1"/>
    <property type="match status" value="3"/>
</dbReference>
<evidence type="ECO:0000313" key="11">
    <source>
        <dbReference type="EMBL" id="KAK6726898.1"/>
    </source>
</evidence>
<dbReference type="EMBL" id="JAVFWL010000001">
    <property type="protein sequence ID" value="KAK6726898.1"/>
    <property type="molecule type" value="Genomic_DNA"/>
</dbReference>
<comment type="caution">
    <text evidence="11">The sequence shown here is derived from an EMBL/GenBank/DDBJ whole genome shotgun (WGS) entry which is preliminary data.</text>
</comment>
<evidence type="ECO:0000256" key="8">
    <source>
        <dbReference type="SAM" id="Coils"/>
    </source>
</evidence>